<dbReference type="Proteomes" id="UP000830401">
    <property type="component" value="Chromosome"/>
</dbReference>
<dbReference type="EMBL" id="CP095061">
    <property type="protein sequence ID" value="UOQ68305.1"/>
    <property type="molecule type" value="Genomic_DNA"/>
</dbReference>
<protein>
    <submittedName>
        <fullName evidence="1">Uncharacterized protein</fullName>
    </submittedName>
</protein>
<accession>A0ABY4GBM1</accession>
<dbReference type="RefSeq" id="WP_245125250.1">
    <property type="nucleotide sequence ID" value="NZ_CP095061.1"/>
</dbReference>
<organism evidence="1 2">
    <name type="scientific">Hymenobacter volaticus</name>
    <dbReference type="NCBI Taxonomy" id="2932254"/>
    <lineage>
        <taxon>Bacteria</taxon>
        <taxon>Pseudomonadati</taxon>
        <taxon>Bacteroidota</taxon>
        <taxon>Cytophagia</taxon>
        <taxon>Cytophagales</taxon>
        <taxon>Hymenobacteraceae</taxon>
        <taxon>Hymenobacter</taxon>
    </lineage>
</organism>
<gene>
    <name evidence="1" type="ORF">MUN86_10880</name>
</gene>
<evidence type="ECO:0000313" key="2">
    <source>
        <dbReference type="Proteomes" id="UP000830401"/>
    </source>
</evidence>
<reference evidence="1" key="1">
    <citation type="submission" date="2022-04" db="EMBL/GenBank/DDBJ databases">
        <title>Hymenobacter sp. isolated from the air.</title>
        <authorList>
            <person name="Won M."/>
            <person name="Lee C.-M."/>
            <person name="Woen H.-Y."/>
            <person name="Kwon S.-W."/>
        </authorList>
    </citation>
    <scope>NUCLEOTIDE SEQUENCE</scope>
    <source>
        <strain evidence="1">5420S-77</strain>
    </source>
</reference>
<keyword evidence="2" id="KW-1185">Reference proteome</keyword>
<sequence length="57" mass="6898">MNKLQPTSTASYVDYAQRRYRWVGPRGRQWYRMVLLTILGRRSSRHEMLALHVKHLL</sequence>
<evidence type="ECO:0000313" key="1">
    <source>
        <dbReference type="EMBL" id="UOQ68305.1"/>
    </source>
</evidence>
<name>A0ABY4GBM1_9BACT</name>
<proteinExistence type="predicted"/>